<evidence type="ECO:0000313" key="1">
    <source>
        <dbReference type="EMBL" id="GAA4074076.1"/>
    </source>
</evidence>
<name>A0ABP7VTD7_9ACTN</name>
<accession>A0ABP7VTD7</accession>
<evidence type="ECO:0000313" key="2">
    <source>
        <dbReference type="Proteomes" id="UP001499984"/>
    </source>
</evidence>
<proteinExistence type="predicted"/>
<keyword evidence="2" id="KW-1185">Reference proteome</keyword>
<reference evidence="2" key="1">
    <citation type="journal article" date="2019" name="Int. J. Syst. Evol. Microbiol.">
        <title>The Global Catalogue of Microorganisms (GCM) 10K type strain sequencing project: providing services to taxonomists for standard genome sequencing and annotation.</title>
        <authorList>
            <consortium name="The Broad Institute Genomics Platform"/>
            <consortium name="The Broad Institute Genome Sequencing Center for Infectious Disease"/>
            <person name="Wu L."/>
            <person name="Ma J."/>
        </authorList>
    </citation>
    <scope>NUCLEOTIDE SEQUENCE [LARGE SCALE GENOMIC DNA]</scope>
    <source>
        <strain evidence="2">JCM 16925</strain>
    </source>
</reference>
<sequence>MAQGGFAAAAPLGLIAPTRRSRISTQPRAPFRGAVPLSLKSRTGIKAHNAYATHPGDCAPPSGSRMVTLIYPRRPVVHP</sequence>
<comment type="caution">
    <text evidence="1">The sequence shown here is derived from an EMBL/GenBank/DDBJ whole genome shotgun (WGS) entry which is preliminary data.</text>
</comment>
<organism evidence="1 2">
    <name type="scientific">Streptomyces shaanxiensis</name>
    <dbReference type="NCBI Taxonomy" id="653357"/>
    <lineage>
        <taxon>Bacteria</taxon>
        <taxon>Bacillati</taxon>
        <taxon>Actinomycetota</taxon>
        <taxon>Actinomycetes</taxon>
        <taxon>Kitasatosporales</taxon>
        <taxon>Streptomycetaceae</taxon>
        <taxon>Streptomyces</taxon>
    </lineage>
</organism>
<dbReference type="EMBL" id="BAAAZY010000015">
    <property type="protein sequence ID" value="GAA4074076.1"/>
    <property type="molecule type" value="Genomic_DNA"/>
</dbReference>
<dbReference type="Proteomes" id="UP001499984">
    <property type="component" value="Unassembled WGS sequence"/>
</dbReference>
<gene>
    <name evidence="1" type="ORF">GCM10022233_59880</name>
</gene>
<protein>
    <submittedName>
        <fullName evidence="1">Uncharacterized protein</fullName>
    </submittedName>
</protein>